<feature type="non-terminal residue" evidence="1">
    <location>
        <position position="28"/>
    </location>
</feature>
<sequence length="28" mass="2864">MAETPVEETAESAEGLAEVDAIAVRFAG</sequence>
<reference evidence="1" key="1">
    <citation type="submission" date="2018-05" db="EMBL/GenBank/DDBJ databases">
        <authorList>
            <person name="Lanie J.A."/>
            <person name="Ng W.-L."/>
            <person name="Kazmierczak K.M."/>
            <person name="Andrzejewski T.M."/>
            <person name="Davidsen T.M."/>
            <person name="Wayne K.J."/>
            <person name="Tettelin H."/>
            <person name="Glass J.I."/>
            <person name="Rusch D."/>
            <person name="Podicherti R."/>
            <person name="Tsui H.-C.T."/>
            <person name="Winkler M.E."/>
        </authorList>
    </citation>
    <scope>NUCLEOTIDE SEQUENCE</scope>
</reference>
<accession>A0A382P7Z8</accession>
<protein>
    <submittedName>
        <fullName evidence="1">Uncharacterized protein</fullName>
    </submittedName>
</protein>
<gene>
    <name evidence="1" type="ORF">METZ01_LOCUS320825</name>
</gene>
<evidence type="ECO:0000313" key="1">
    <source>
        <dbReference type="EMBL" id="SVC67971.1"/>
    </source>
</evidence>
<organism evidence="1">
    <name type="scientific">marine metagenome</name>
    <dbReference type="NCBI Taxonomy" id="408172"/>
    <lineage>
        <taxon>unclassified sequences</taxon>
        <taxon>metagenomes</taxon>
        <taxon>ecological metagenomes</taxon>
    </lineage>
</organism>
<dbReference type="AlphaFoldDB" id="A0A382P7Z8"/>
<proteinExistence type="predicted"/>
<dbReference type="EMBL" id="UINC01104650">
    <property type="protein sequence ID" value="SVC67971.1"/>
    <property type="molecule type" value="Genomic_DNA"/>
</dbReference>
<name>A0A382P7Z8_9ZZZZ</name>